<dbReference type="SUPFAM" id="SSF56645">
    <property type="entry name" value="Acyl-CoA dehydrogenase NM domain-like"/>
    <property type="match status" value="1"/>
</dbReference>
<dbReference type="EMBL" id="JAAXOW010000002">
    <property type="protein sequence ID" value="NKX93019.1"/>
    <property type="molecule type" value="Genomic_DNA"/>
</dbReference>
<evidence type="ECO:0000313" key="1">
    <source>
        <dbReference type="EMBL" id="NKX93019.1"/>
    </source>
</evidence>
<name>A0A9X5IRJ2_9MICO</name>
<organism evidence="1 2">
    <name type="scientific">Sanguibacter hominis ATCC BAA-789</name>
    <dbReference type="NCBI Taxonomy" id="1312740"/>
    <lineage>
        <taxon>Bacteria</taxon>
        <taxon>Bacillati</taxon>
        <taxon>Actinomycetota</taxon>
        <taxon>Actinomycetes</taxon>
        <taxon>Micrococcales</taxon>
        <taxon>Sanguibacteraceae</taxon>
        <taxon>Sanguibacter</taxon>
    </lineage>
</organism>
<dbReference type="InterPro" id="IPR009100">
    <property type="entry name" value="AcylCoA_DH/oxidase_NM_dom_sf"/>
</dbReference>
<dbReference type="Gene3D" id="2.40.110.10">
    <property type="entry name" value="Butyryl-CoA Dehydrogenase, subunit A, domain 2"/>
    <property type="match status" value="1"/>
</dbReference>
<keyword evidence="2" id="KW-1185">Reference proteome</keyword>
<protein>
    <submittedName>
        <fullName evidence="1">Acyl-CoA dehydrogenase</fullName>
    </submittedName>
</protein>
<dbReference type="RefSeq" id="WP_168447109.1">
    <property type="nucleotide sequence ID" value="NZ_JAAXOW010000002.1"/>
</dbReference>
<accession>A0A9X5IRJ2</accession>
<dbReference type="GO" id="GO:0016627">
    <property type="term" value="F:oxidoreductase activity, acting on the CH-CH group of donors"/>
    <property type="evidence" value="ECO:0007669"/>
    <property type="project" value="InterPro"/>
</dbReference>
<dbReference type="InterPro" id="IPR046373">
    <property type="entry name" value="Acyl-CoA_Oxase/DH_mid-dom_sf"/>
</dbReference>
<sequence length="354" mass="36819">MTQKYAAVRLTEALGGGALRDAALARLEGVQTVDDALAAAPDLPSGLRPGGPGTAALWEVLATVAARDLAVARAIEPHLDALAILEQAQVDDAALTTVVGPVEARTWGVFAAEGPGVRVDATDGVGGTVRLDGTKPWCSLASSLTAALVTAHLPDGERALFAIDLRHPGVRQGDEPWAARGLTEIPSASLHLHDVPAVPVGGPGWYLRRPGFAWGGAGVAACWYGGAVGLARTLVASVAARPEAELLLMHLGDVDEHLVAARAALTEVAGEVAEGRPTKLGAARVRATVARTVERVLRASAHALGPAPLALDAEHVKRVADLELYVRQHHAERDLVSLGRKVLAQRENAQGEPW</sequence>
<gene>
    <name evidence="1" type="ORF">HF995_06980</name>
</gene>
<proteinExistence type="predicted"/>
<evidence type="ECO:0000313" key="2">
    <source>
        <dbReference type="Proteomes" id="UP000774283"/>
    </source>
</evidence>
<dbReference type="AlphaFoldDB" id="A0A9X5IRJ2"/>
<dbReference type="Proteomes" id="UP000774283">
    <property type="component" value="Unassembled WGS sequence"/>
</dbReference>
<comment type="caution">
    <text evidence="1">The sequence shown here is derived from an EMBL/GenBank/DDBJ whole genome shotgun (WGS) entry which is preliminary data.</text>
</comment>
<reference evidence="1 2" key="1">
    <citation type="submission" date="2020-04" db="EMBL/GenBank/DDBJ databases">
        <title>MicrobeNet Type strains.</title>
        <authorList>
            <person name="Nicholson A.C."/>
        </authorList>
    </citation>
    <scope>NUCLEOTIDE SEQUENCE [LARGE SCALE GENOMIC DNA]</scope>
    <source>
        <strain evidence="1 2">ATCC BAA-789</strain>
    </source>
</reference>